<dbReference type="AlphaFoldDB" id="A0A1R1IBV7"/>
<keyword evidence="1" id="KW-0812">Transmembrane</keyword>
<dbReference type="RefSeq" id="WP_076091229.1">
    <property type="nucleotide sequence ID" value="NZ_MTHD01000001.1"/>
</dbReference>
<dbReference type="STRING" id="418702.BJN45_01085"/>
<evidence type="ECO:0000313" key="3">
    <source>
        <dbReference type="Proteomes" id="UP000187526"/>
    </source>
</evidence>
<name>A0A1R1IBV7_9RHOO</name>
<dbReference type="Proteomes" id="UP000187526">
    <property type="component" value="Unassembled WGS sequence"/>
</dbReference>
<evidence type="ECO:0000256" key="1">
    <source>
        <dbReference type="SAM" id="Phobius"/>
    </source>
</evidence>
<protein>
    <submittedName>
        <fullName evidence="2">Uncharacterized protein</fullName>
    </submittedName>
</protein>
<keyword evidence="1" id="KW-0472">Membrane</keyword>
<proteinExistence type="predicted"/>
<reference evidence="2 3" key="1">
    <citation type="submission" date="2016-10" db="EMBL/GenBank/DDBJ databases">
        <title>Alkaliphiles isolated from bioreactors.</title>
        <authorList>
            <person name="Salah Z."/>
            <person name="Rout S.P."/>
            <person name="Humphreys P.N."/>
        </authorList>
    </citation>
    <scope>NUCLEOTIDE SEQUENCE [LARGE SCALE GENOMIC DNA]</scope>
    <source>
        <strain evidence="2 3">ZS02</strain>
    </source>
</reference>
<keyword evidence="1" id="KW-1133">Transmembrane helix</keyword>
<organism evidence="2 3">
    <name type="scientific">Azonexus hydrophilus</name>
    <dbReference type="NCBI Taxonomy" id="418702"/>
    <lineage>
        <taxon>Bacteria</taxon>
        <taxon>Pseudomonadati</taxon>
        <taxon>Pseudomonadota</taxon>
        <taxon>Betaproteobacteria</taxon>
        <taxon>Rhodocyclales</taxon>
        <taxon>Azonexaceae</taxon>
        <taxon>Azonexus</taxon>
    </lineage>
</organism>
<dbReference type="EMBL" id="MTHD01000001">
    <property type="protein sequence ID" value="OMG56256.1"/>
    <property type="molecule type" value="Genomic_DNA"/>
</dbReference>
<dbReference type="OrthoDB" id="8562605at2"/>
<feature type="transmembrane region" description="Helical" evidence="1">
    <location>
        <begin position="70"/>
        <end position="90"/>
    </location>
</feature>
<gene>
    <name evidence="2" type="ORF">BJN45_01085</name>
</gene>
<evidence type="ECO:0000313" key="2">
    <source>
        <dbReference type="EMBL" id="OMG56256.1"/>
    </source>
</evidence>
<sequence length="104" mass="12459">MDRLVLPLPGWWRQLLSSQRREVQRILAEVMATRGMMPLLMKVRNGGQWTPGERQELIEHLRRVAHLSPYLIVLLLPGSILILPAYAWWLDRRRIRREGWLRRD</sequence>
<accession>A0A1R1IBV7</accession>
<keyword evidence="3" id="KW-1185">Reference proteome</keyword>
<comment type="caution">
    <text evidence="2">The sequence shown here is derived from an EMBL/GenBank/DDBJ whole genome shotgun (WGS) entry which is preliminary data.</text>
</comment>